<keyword evidence="2" id="KW-0472">Membrane</keyword>
<evidence type="ECO:0000256" key="1">
    <source>
        <dbReference type="SAM" id="MobiDB-lite"/>
    </source>
</evidence>
<feature type="transmembrane region" description="Helical" evidence="2">
    <location>
        <begin position="63"/>
        <end position="87"/>
    </location>
</feature>
<dbReference type="Proteomes" id="UP000032180">
    <property type="component" value="Chromosome 10"/>
</dbReference>
<organism evidence="3 4">
    <name type="scientific">Leersia perrieri</name>
    <dbReference type="NCBI Taxonomy" id="77586"/>
    <lineage>
        <taxon>Eukaryota</taxon>
        <taxon>Viridiplantae</taxon>
        <taxon>Streptophyta</taxon>
        <taxon>Embryophyta</taxon>
        <taxon>Tracheophyta</taxon>
        <taxon>Spermatophyta</taxon>
        <taxon>Magnoliopsida</taxon>
        <taxon>Liliopsida</taxon>
        <taxon>Poales</taxon>
        <taxon>Poaceae</taxon>
        <taxon>BOP clade</taxon>
        <taxon>Oryzoideae</taxon>
        <taxon>Oryzeae</taxon>
        <taxon>Oryzinae</taxon>
        <taxon>Leersia</taxon>
    </lineage>
</organism>
<proteinExistence type="predicted"/>
<protein>
    <submittedName>
        <fullName evidence="3">Uncharacterized protein</fullName>
    </submittedName>
</protein>
<accession>A0A0D9XLW0</accession>
<reference evidence="4" key="2">
    <citation type="submission" date="2013-12" db="EMBL/GenBank/DDBJ databases">
        <authorList>
            <person name="Yu Y."/>
            <person name="Lee S."/>
            <person name="de Baynast K."/>
            <person name="Wissotski M."/>
            <person name="Liu L."/>
            <person name="Talag J."/>
            <person name="Goicoechea J."/>
            <person name="Angelova A."/>
            <person name="Jetty R."/>
            <person name="Kudrna D."/>
            <person name="Golser W."/>
            <person name="Rivera L."/>
            <person name="Zhang J."/>
            <person name="Wing R."/>
        </authorList>
    </citation>
    <scope>NUCLEOTIDE SEQUENCE</scope>
</reference>
<dbReference type="HOGENOM" id="CLU_2472306_0_0_1"/>
<feature type="region of interest" description="Disordered" evidence="1">
    <location>
        <begin position="1"/>
        <end position="39"/>
    </location>
</feature>
<dbReference type="AlphaFoldDB" id="A0A0D9XLW0"/>
<name>A0A0D9XLW0_9ORYZ</name>
<sequence>MANDTSENRSDVDDAKNEAKMEEERSSLQPPHGRRERQDAHHCRTCYCSKRTQTAGDPSACEILLMLVAALAAIGMLTMAVVVYVGII</sequence>
<evidence type="ECO:0000256" key="2">
    <source>
        <dbReference type="SAM" id="Phobius"/>
    </source>
</evidence>
<evidence type="ECO:0000313" key="4">
    <source>
        <dbReference type="Proteomes" id="UP000032180"/>
    </source>
</evidence>
<keyword evidence="4" id="KW-1185">Reference proteome</keyword>
<feature type="compositionally biased region" description="Basic and acidic residues" evidence="1">
    <location>
        <begin position="1"/>
        <end position="26"/>
    </location>
</feature>
<dbReference type="Gramene" id="LPERR10G12890.1">
    <property type="protein sequence ID" value="LPERR10G12890.1"/>
    <property type="gene ID" value="LPERR10G12890"/>
</dbReference>
<reference evidence="3 4" key="1">
    <citation type="submission" date="2012-08" db="EMBL/GenBank/DDBJ databases">
        <title>Oryza genome evolution.</title>
        <authorList>
            <person name="Wing R.A."/>
        </authorList>
    </citation>
    <scope>NUCLEOTIDE SEQUENCE</scope>
</reference>
<evidence type="ECO:0000313" key="3">
    <source>
        <dbReference type="EnsemblPlants" id="LPERR10G12890.1"/>
    </source>
</evidence>
<keyword evidence="2" id="KW-1133">Transmembrane helix</keyword>
<reference evidence="3" key="3">
    <citation type="submission" date="2015-04" db="UniProtKB">
        <authorList>
            <consortium name="EnsemblPlants"/>
        </authorList>
    </citation>
    <scope>IDENTIFICATION</scope>
</reference>
<keyword evidence="2" id="KW-0812">Transmembrane</keyword>
<dbReference type="EnsemblPlants" id="LPERR10G12890.1">
    <property type="protein sequence ID" value="LPERR10G12890.1"/>
    <property type="gene ID" value="LPERR10G12890"/>
</dbReference>